<dbReference type="InterPro" id="IPR005479">
    <property type="entry name" value="CPAse_ATP-bd"/>
</dbReference>
<keyword evidence="10" id="KW-0092">Biotin</keyword>
<evidence type="ECO:0000256" key="11">
    <source>
        <dbReference type="ARBA" id="ARBA00033786"/>
    </source>
</evidence>
<dbReference type="FunFam" id="3.40.50.20:FF:000010">
    <property type="entry name" value="Propionyl-CoA carboxylase subunit alpha"/>
    <property type="match status" value="1"/>
</dbReference>
<dbReference type="InterPro" id="IPR011761">
    <property type="entry name" value="ATP-grasp"/>
</dbReference>
<evidence type="ECO:0000256" key="12">
    <source>
        <dbReference type="ARBA" id="ARBA00048600"/>
    </source>
</evidence>
<dbReference type="EMBL" id="RBUG01000116">
    <property type="protein sequence ID" value="RMU70213.1"/>
    <property type="molecule type" value="Genomic_DNA"/>
</dbReference>
<dbReference type="SMART" id="SM00878">
    <property type="entry name" value="Biotin_carb_C"/>
    <property type="match status" value="1"/>
</dbReference>
<dbReference type="InterPro" id="IPR011053">
    <property type="entry name" value="Single_hybrid_motif"/>
</dbReference>
<dbReference type="FunFam" id="3.30.470.20:FF:000028">
    <property type="entry name" value="Methylcrotonoyl-CoA carboxylase subunit alpha, mitochondrial"/>
    <property type="match status" value="1"/>
</dbReference>
<evidence type="ECO:0000256" key="6">
    <source>
        <dbReference type="ARBA" id="ARBA00022598"/>
    </source>
</evidence>
<dbReference type="InterPro" id="IPR050856">
    <property type="entry name" value="Biotin_carboxylase_complex"/>
</dbReference>
<comment type="subunit">
    <text evidence="4">Acetyl-CoA carboxylase is a heterohexamer of biotin carboxyl carrier protein, biotin carboxylase and the two subunits of carboxyl transferase in a 2:2 complex.</text>
</comment>
<dbReference type="Gene3D" id="3.30.700.40">
    <property type="match status" value="1"/>
</dbReference>
<accession>A0A3M5WKU0</accession>
<dbReference type="Pfam" id="PF21139">
    <property type="entry name" value="BT_MCC_alpha"/>
    <property type="match status" value="1"/>
</dbReference>
<dbReference type="Gene3D" id="3.30.470.20">
    <property type="entry name" value="ATP-grasp fold, B domain"/>
    <property type="match status" value="1"/>
</dbReference>
<evidence type="ECO:0000259" key="16">
    <source>
        <dbReference type="PROSITE" id="PS50975"/>
    </source>
</evidence>
<dbReference type="SUPFAM" id="SSF52440">
    <property type="entry name" value="PreATP-grasp domain"/>
    <property type="match status" value="1"/>
</dbReference>
<evidence type="ECO:0000256" key="3">
    <source>
        <dbReference type="ARBA" id="ARBA00004956"/>
    </source>
</evidence>
<evidence type="ECO:0000256" key="8">
    <source>
        <dbReference type="ARBA" id="ARBA00022840"/>
    </source>
</evidence>
<evidence type="ECO:0000256" key="13">
    <source>
        <dbReference type="PROSITE-ProRule" id="PRU00409"/>
    </source>
</evidence>
<dbReference type="SUPFAM" id="SSF56059">
    <property type="entry name" value="Glutathione synthetase ATP-binding domain-like"/>
    <property type="match status" value="1"/>
</dbReference>
<dbReference type="Pfam" id="PF02785">
    <property type="entry name" value="Biotin_carb_C"/>
    <property type="match status" value="1"/>
</dbReference>
<evidence type="ECO:0000256" key="7">
    <source>
        <dbReference type="ARBA" id="ARBA00022741"/>
    </source>
</evidence>
<dbReference type="PANTHER" id="PTHR18866">
    <property type="entry name" value="CARBOXYLASE:PYRUVATE/ACETYL-COA/PROPIONYL-COA CARBOXYLASE"/>
    <property type="match status" value="1"/>
</dbReference>
<sequence>MPVRSAHRPGAGRYQSIRGTGHRRTRCATLHPDGRALRWPAGAADRSGRRVLPGCRTARSNAAMGRQPVAQQPAGHACQQGAAARSRQRCADPRAASLLRKRNRAYPHQCRRPGRPARVFAETHTWLAARQGSAAWQSRSSSLDSPARTSEGLAIMSMPELTTLLIANRGEIACRIMRTAKNMGLTTVAVHSAIDRDARHSREADLCVDLGGSKAADSYLAIDRLIEAARASGAHAIHPGYGFLSENADFARAVEDAGLIFLGPPASAIDAMGSKSAAKALMEQAGVPLVPGYHGEAQDVETFRAAAERIGYPVLLKATAGGGGKGMKVVEHTGELAEALASAQREALSSFGDARMLVEKYVLTPRHVEIQVFADRHGNCLYLNERDCSIQRRHQKVVEEAPAPGLTASLRKAMGEAAVKAAQAIGYVGAGTVEFLLDARGEFFFMEMNTRLQVEHPVTEYITGLDLVEWQIRVARGESLPITQEQVPLTGHAIEVRLYAEDPVNDFLPATGTLELYREPAPGPGRRVDSGVAEGDSISPFYDPMLGKLIAWGEDREQARLRLLAMLDEFAVGGVRTNLAFLRRIIAHPAFAAAQLDTGFIPRHQAQLLPHTNEPDETFWQAAAEAFSQSEPARIDQADPYSPWAVSSGFRAGLPAQTDLRLSCNGLTRNTCLRNSSPSLFTLSGEHLQVEHNGVRQRHLAIRRGNTLYLEWQGEVQTVTRLDAIAQADVGEGQHAGLTAPMNGSIVRVLVEVGQAVEPGAQLVVLEAMKMEHSIRAASAGVITALYCHEGEMVNEGAVLVELD</sequence>
<keyword evidence="9" id="KW-0809">Transit peptide</keyword>
<gene>
    <name evidence="18" type="ORF">ALP23_04123</name>
</gene>
<dbReference type="FunFam" id="2.40.50.100:FF:000003">
    <property type="entry name" value="Acetyl-CoA carboxylase biotin carboxyl carrier protein"/>
    <property type="match status" value="1"/>
</dbReference>
<dbReference type="InterPro" id="IPR048429">
    <property type="entry name" value="MCC_alpha_BT"/>
</dbReference>
<dbReference type="SUPFAM" id="SSF51230">
    <property type="entry name" value="Single hybrid motif"/>
    <property type="match status" value="1"/>
</dbReference>
<dbReference type="GO" id="GO:0004075">
    <property type="term" value="F:biotin carboxylase activity"/>
    <property type="evidence" value="ECO:0007669"/>
    <property type="project" value="UniProtKB-EC"/>
</dbReference>
<keyword evidence="7 13" id="KW-0547">Nucleotide-binding</keyword>
<evidence type="ECO:0000256" key="4">
    <source>
        <dbReference type="ARBA" id="ARBA00011750"/>
    </source>
</evidence>
<evidence type="ECO:0000256" key="14">
    <source>
        <dbReference type="SAM" id="MobiDB-lite"/>
    </source>
</evidence>
<evidence type="ECO:0000256" key="5">
    <source>
        <dbReference type="ARBA" id="ARBA00017242"/>
    </source>
</evidence>
<feature type="domain" description="Lipoyl-binding" evidence="15">
    <location>
        <begin position="733"/>
        <end position="804"/>
    </location>
</feature>
<evidence type="ECO:0000313" key="19">
    <source>
        <dbReference type="Proteomes" id="UP000271152"/>
    </source>
</evidence>
<dbReference type="PROSITE" id="PS00866">
    <property type="entry name" value="CPSASE_1"/>
    <property type="match status" value="1"/>
</dbReference>
<dbReference type="Proteomes" id="UP000271152">
    <property type="component" value="Unassembled WGS sequence"/>
</dbReference>
<evidence type="ECO:0000256" key="10">
    <source>
        <dbReference type="ARBA" id="ARBA00023267"/>
    </source>
</evidence>
<comment type="pathway">
    <text evidence="3">Lipid metabolism; malonyl-CoA biosynthesis; malonyl-CoA from acetyl-CoA: step 1/1.</text>
</comment>
<comment type="caution">
    <text evidence="18">The sequence shown here is derived from an EMBL/GenBank/DDBJ whole genome shotgun (WGS) entry which is preliminary data.</text>
</comment>
<comment type="catalytic activity">
    <reaction evidence="12">
        <text>N(6)-biotinyl-L-lysyl-[protein] + hydrogencarbonate + ATP = N(6)-carboxybiotinyl-L-lysyl-[protein] + ADP + phosphate + H(+)</text>
        <dbReference type="Rhea" id="RHEA:13501"/>
        <dbReference type="Rhea" id="RHEA-COMP:10505"/>
        <dbReference type="Rhea" id="RHEA-COMP:10506"/>
        <dbReference type="ChEBI" id="CHEBI:15378"/>
        <dbReference type="ChEBI" id="CHEBI:17544"/>
        <dbReference type="ChEBI" id="CHEBI:30616"/>
        <dbReference type="ChEBI" id="CHEBI:43474"/>
        <dbReference type="ChEBI" id="CHEBI:83144"/>
        <dbReference type="ChEBI" id="CHEBI:83145"/>
        <dbReference type="ChEBI" id="CHEBI:456216"/>
        <dbReference type="EC" id="6.3.4.14"/>
    </reaction>
</comment>
<organism evidence="18 19">
    <name type="scientific">Pseudomonas syringae pv. apii</name>
    <dbReference type="NCBI Taxonomy" id="81036"/>
    <lineage>
        <taxon>Bacteria</taxon>
        <taxon>Pseudomonadati</taxon>
        <taxon>Pseudomonadota</taxon>
        <taxon>Gammaproteobacteria</taxon>
        <taxon>Pseudomonadales</taxon>
        <taxon>Pseudomonadaceae</taxon>
        <taxon>Pseudomonas</taxon>
    </lineage>
</organism>
<reference evidence="18 19" key="1">
    <citation type="submission" date="2018-08" db="EMBL/GenBank/DDBJ databases">
        <title>Recombination of ecologically and evolutionarily significant loci maintains genetic cohesion in the Pseudomonas syringae species complex.</title>
        <authorList>
            <person name="Dillon M."/>
            <person name="Thakur S."/>
            <person name="Almeida R.N.D."/>
            <person name="Weir B.S."/>
            <person name="Guttman D.S."/>
        </authorList>
    </citation>
    <scope>NUCLEOTIDE SEQUENCE [LARGE SCALE GENOMIC DNA]</scope>
    <source>
        <strain evidence="18 19">ICMP 11947</strain>
    </source>
</reference>
<dbReference type="PROSITE" id="PS50968">
    <property type="entry name" value="BIOTINYL_LIPOYL"/>
    <property type="match status" value="1"/>
</dbReference>
<comment type="cofactor">
    <cofactor evidence="1">
        <name>biotin</name>
        <dbReference type="ChEBI" id="CHEBI:57586"/>
    </cofactor>
</comment>
<dbReference type="InterPro" id="IPR011764">
    <property type="entry name" value="Biotin_carboxylation_dom"/>
</dbReference>
<proteinExistence type="predicted"/>
<keyword evidence="8 13" id="KW-0067">ATP-binding</keyword>
<keyword evidence="6" id="KW-0436">Ligase</keyword>
<dbReference type="GO" id="GO:0046872">
    <property type="term" value="F:metal ion binding"/>
    <property type="evidence" value="ECO:0007669"/>
    <property type="project" value="InterPro"/>
</dbReference>
<dbReference type="InterPro" id="IPR016185">
    <property type="entry name" value="PreATP-grasp_dom_sf"/>
</dbReference>
<dbReference type="PROSITE" id="PS50975">
    <property type="entry name" value="ATP_GRASP"/>
    <property type="match status" value="1"/>
</dbReference>
<dbReference type="PROSITE" id="PS50979">
    <property type="entry name" value="BC"/>
    <property type="match status" value="1"/>
</dbReference>
<dbReference type="CDD" id="cd06850">
    <property type="entry name" value="biotinyl_domain"/>
    <property type="match status" value="1"/>
</dbReference>
<evidence type="ECO:0000259" key="15">
    <source>
        <dbReference type="PROSITE" id="PS50968"/>
    </source>
</evidence>
<dbReference type="InterPro" id="IPR005482">
    <property type="entry name" value="Biotin_COase_C"/>
</dbReference>
<dbReference type="Gene3D" id="2.40.50.100">
    <property type="match status" value="1"/>
</dbReference>
<evidence type="ECO:0000256" key="9">
    <source>
        <dbReference type="ARBA" id="ARBA00022946"/>
    </source>
</evidence>
<dbReference type="PANTHER" id="PTHR18866:SF33">
    <property type="entry name" value="METHYLCROTONOYL-COA CARBOXYLASE SUBUNIT ALPHA, MITOCHONDRIAL-RELATED"/>
    <property type="match status" value="1"/>
</dbReference>
<dbReference type="NCBIfam" id="NF006367">
    <property type="entry name" value="PRK08591.1"/>
    <property type="match status" value="1"/>
</dbReference>
<dbReference type="FunFam" id="3.30.1490.20:FF:000003">
    <property type="entry name" value="acetyl-CoA carboxylase isoform X1"/>
    <property type="match status" value="1"/>
</dbReference>
<evidence type="ECO:0000313" key="18">
    <source>
        <dbReference type="EMBL" id="RMU70213.1"/>
    </source>
</evidence>
<name>A0A3M5WKU0_9PSED</name>
<dbReference type="Pfam" id="PF00364">
    <property type="entry name" value="Biotin_lipoyl"/>
    <property type="match status" value="1"/>
</dbReference>
<dbReference type="InterPro" id="IPR005481">
    <property type="entry name" value="BC-like_N"/>
</dbReference>
<dbReference type="InterPro" id="IPR011054">
    <property type="entry name" value="Rudment_hybrid_motif"/>
</dbReference>
<dbReference type="InterPro" id="IPR000089">
    <property type="entry name" value="Biotin_lipoyl"/>
</dbReference>
<dbReference type="GO" id="GO:0005524">
    <property type="term" value="F:ATP binding"/>
    <property type="evidence" value="ECO:0007669"/>
    <property type="project" value="UniProtKB-UniRule"/>
</dbReference>
<feature type="domain" description="ATP-grasp" evidence="16">
    <location>
        <begin position="279"/>
        <end position="476"/>
    </location>
</feature>
<dbReference type="SUPFAM" id="SSF51246">
    <property type="entry name" value="Rudiment single hybrid motif"/>
    <property type="match status" value="1"/>
</dbReference>
<comment type="function">
    <text evidence="2">This protein is a component of the acetyl coenzyme A carboxylase complex; first, biotin carboxylase catalyzes the carboxylation of the carrier protein and then the transcarboxylase transfers the carboxyl group to form malonyl-CoA.</text>
</comment>
<dbReference type="AlphaFoldDB" id="A0A3M5WKU0"/>
<dbReference type="PROSITE" id="PS00867">
    <property type="entry name" value="CPSASE_2"/>
    <property type="match status" value="1"/>
</dbReference>
<evidence type="ECO:0000256" key="1">
    <source>
        <dbReference type="ARBA" id="ARBA00001953"/>
    </source>
</evidence>
<dbReference type="Pfam" id="PF00289">
    <property type="entry name" value="Biotin_carb_N"/>
    <property type="match status" value="1"/>
</dbReference>
<dbReference type="Pfam" id="PF02786">
    <property type="entry name" value="CPSase_L_D2"/>
    <property type="match status" value="1"/>
</dbReference>
<evidence type="ECO:0000259" key="17">
    <source>
        <dbReference type="PROSITE" id="PS50979"/>
    </source>
</evidence>
<feature type="region of interest" description="Disordered" evidence="14">
    <location>
        <begin position="1"/>
        <end position="24"/>
    </location>
</feature>
<evidence type="ECO:0000256" key="2">
    <source>
        <dbReference type="ARBA" id="ARBA00003761"/>
    </source>
</evidence>
<protein>
    <recommendedName>
        <fullName evidence="5">Biotin carboxylase</fullName>
    </recommendedName>
    <alternativeName>
        <fullName evidence="11">Acetyl-coenzyme A carboxylase biotin carboxylase subunit A</fullName>
    </alternativeName>
</protein>
<feature type="domain" description="Biotin carboxylation" evidence="17">
    <location>
        <begin position="160"/>
        <end position="606"/>
    </location>
</feature>